<evidence type="ECO:0000256" key="2">
    <source>
        <dbReference type="ARBA" id="ARBA00004613"/>
    </source>
</evidence>
<proteinExistence type="predicted"/>
<dbReference type="SUPFAM" id="SSF51120">
    <property type="entry name" value="beta-Roll"/>
    <property type="match status" value="2"/>
</dbReference>
<keyword evidence="4" id="KW-0677">Repeat</keyword>
<dbReference type="InterPro" id="IPR011049">
    <property type="entry name" value="Serralysin-like_metalloprot_C"/>
</dbReference>
<dbReference type="NCBIfam" id="TIGR03661">
    <property type="entry name" value="T1SS_VCA0849"/>
    <property type="match status" value="1"/>
</dbReference>
<sequence>MTKVIVFGDPTGWGVYGYVPEADYTYTISEEALYFNTGPNGFSAAEGGFVFRARPEGGGAEYLAYSQGGAVSQILYASDGGGIANPNLFVEFAGETVYREGLGNDLSITQGSGAPIRLFDTASDYQVIGDSLYVLTGGDLVRVRDDLSTEVVADPGEGPTTLSSIAYYFEFQGDVWIRGGGYFENDFFRYDTDTGVLTEMNIAENSGGDSLYFYTSGAGDNLMYGWINPNPYDYGLEPFVSDGTDSSWSRIKDIYPGSQSSYYSTAYVDDVATLGDLLIFAATPGGAEGDELWVTDGTEVGTMALSGAGTPAGALSFGFGIDPYIVGDQAYFIAYRADIGRELFVTDGTIAGTRLVEDFNPGTGNASVEFLGQMDGYLIFSSRNLDGTAIWKTDGITVEMITDPNPEEYPLNNEVASLGIFDLDPANIPVEPIIGTSGDDDLTGTLLFERFEGKVGNDTMAGGEGDDTLIGSAGMDVLHGQGGNDDLYGGYDDDEMNGNAGNDFLFGGVGQDTMVGGGGHDDMSGGLGHDSMQGGSGNDVMFGDAGNDSMHGGSGKDQVFGGSGDDVLSGASGTDVVFGGLGDDTISGGGGADSVLGGDGKDVAYGDAGNDTLSGDAGTDTLDGGSGDDLVHGDGGADLLLGGIGNDTLIGGPGNDTIIGGEGIDQMSGEGGADVFVFQTVADSPVGTPDAIMDFEPGSDVIDLSDLVPGLLTARIGASFTGTAPELRTQEVGGSTVVRIDVDGNGSSDMRIILDGTTGVTETDFLL</sequence>
<dbReference type="PRINTS" id="PR00313">
    <property type="entry name" value="CABNDNGRPT"/>
</dbReference>
<gene>
    <name evidence="6" type="ORF">ACFOGP_04870</name>
</gene>
<comment type="subcellular location">
    <subcellularLocation>
        <location evidence="2">Secreted</location>
    </subcellularLocation>
</comment>
<dbReference type="InterPro" id="IPR018511">
    <property type="entry name" value="Hemolysin-typ_Ca-bd_CS"/>
</dbReference>
<evidence type="ECO:0000259" key="5">
    <source>
        <dbReference type="Pfam" id="PF08548"/>
    </source>
</evidence>
<evidence type="ECO:0000256" key="4">
    <source>
        <dbReference type="ARBA" id="ARBA00022737"/>
    </source>
</evidence>
<keyword evidence="7" id="KW-1185">Reference proteome</keyword>
<organism evidence="6 7">
    <name type="scientific">Psychromarinibacter halotolerans</name>
    <dbReference type="NCBI Taxonomy" id="1775175"/>
    <lineage>
        <taxon>Bacteria</taxon>
        <taxon>Pseudomonadati</taxon>
        <taxon>Pseudomonadota</taxon>
        <taxon>Alphaproteobacteria</taxon>
        <taxon>Rhodobacterales</taxon>
        <taxon>Paracoccaceae</taxon>
        <taxon>Psychromarinibacter</taxon>
    </lineage>
</organism>
<reference evidence="7" key="1">
    <citation type="journal article" date="2019" name="Int. J. Syst. Evol. Microbiol.">
        <title>The Global Catalogue of Microorganisms (GCM) 10K type strain sequencing project: providing services to taxonomists for standard genome sequencing and annotation.</title>
        <authorList>
            <consortium name="The Broad Institute Genomics Platform"/>
            <consortium name="The Broad Institute Genome Sequencing Center for Infectious Disease"/>
            <person name="Wu L."/>
            <person name="Ma J."/>
        </authorList>
    </citation>
    <scope>NUCLEOTIDE SEQUENCE [LARGE SCALE GENOMIC DNA]</scope>
    <source>
        <strain evidence="7">KCTC 52366</strain>
    </source>
</reference>
<dbReference type="Gene3D" id="2.150.10.10">
    <property type="entry name" value="Serralysin-like metalloprotease, C-terminal"/>
    <property type="match status" value="4"/>
</dbReference>
<accession>A0ABV7GQJ5</accession>
<evidence type="ECO:0000313" key="6">
    <source>
        <dbReference type="EMBL" id="MFC3142027.1"/>
    </source>
</evidence>
<dbReference type="InterPro" id="IPR013858">
    <property type="entry name" value="Peptidase_M10B_C"/>
</dbReference>
<dbReference type="Pfam" id="PF08548">
    <property type="entry name" value="Peptidase_M10_C"/>
    <property type="match status" value="1"/>
</dbReference>
<protein>
    <submittedName>
        <fullName evidence="6">M10 family metallopeptidase C-terminal domain-containing protein</fullName>
    </submittedName>
</protein>
<dbReference type="EMBL" id="JBHRTB010000010">
    <property type="protein sequence ID" value="MFC3142027.1"/>
    <property type="molecule type" value="Genomic_DNA"/>
</dbReference>
<dbReference type="InterPro" id="IPR050557">
    <property type="entry name" value="RTX_toxin/Mannuronan_C5-epim"/>
</dbReference>
<dbReference type="Proteomes" id="UP001595632">
    <property type="component" value="Unassembled WGS sequence"/>
</dbReference>
<dbReference type="PANTHER" id="PTHR38340:SF1">
    <property type="entry name" value="S-LAYER PROTEIN"/>
    <property type="match status" value="1"/>
</dbReference>
<dbReference type="InterPro" id="IPR001343">
    <property type="entry name" value="Hemolysn_Ca-bd"/>
</dbReference>
<comment type="caution">
    <text evidence="6">The sequence shown here is derived from an EMBL/GenBank/DDBJ whole genome shotgun (WGS) entry which is preliminary data.</text>
</comment>
<name>A0ABV7GQJ5_9RHOB</name>
<dbReference type="RefSeq" id="WP_275631729.1">
    <property type="nucleotide sequence ID" value="NZ_JARGYD010000002.1"/>
</dbReference>
<comment type="cofactor">
    <cofactor evidence="1">
        <name>Ca(2+)</name>
        <dbReference type="ChEBI" id="CHEBI:29108"/>
    </cofactor>
</comment>
<evidence type="ECO:0000256" key="3">
    <source>
        <dbReference type="ARBA" id="ARBA00022525"/>
    </source>
</evidence>
<keyword evidence="3" id="KW-0964">Secreted</keyword>
<dbReference type="PANTHER" id="PTHR38340">
    <property type="entry name" value="S-LAYER PROTEIN"/>
    <property type="match status" value="1"/>
</dbReference>
<evidence type="ECO:0000313" key="7">
    <source>
        <dbReference type="Proteomes" id="UP001595632"/>
    </source>
</evidence>
<dbReference type="InterPro" id="IPR019960">
    <property type="entry name" value="T1SS_VCA0849"/>
</dbReference>
<dbReference type="PROSITE" id="PS00330">
    <property type="entry name" value="HEMOLYSIN_CALCIUM"/>
    <property type="match status" value="2"/>
</dbReference>
<dbReference type="Pfam" id="PF00353">
    <property type="entry name" value="HemolysinCabind"/>
    <property type="match status" value="5"/>
</dbReference>
<feature type="domain" description="Peptidase M10 serralysin C-terminal" evidence="5">
    <location>
        <begin position="649"/>
        <end position="766"/>
    </location>
</feature>
<evidence type="ECO:0000256" key="1">
    <source>
        <dbReference type="ARBA" id="ARBA00001913"/>
    </source>
</evidence>